<evidence type="ECO:0008006" key="4">
    <source>
        <dbReference type="Google" id="ProtNLM"/>
    </source>
</evidence>
<keyword evidence="1" id="KW-0472">Membrane</keyword>
<feature type="signal peptide" evidence="2">
    <location>
        <begin position="1"/>
        <end position="20"/>
    </location>
</feature>
<dbReference type="EMBL" id="HBHK01003933">
    <property type="protein sequence ID" value="CAD9668145.1"/>
    <property type="molecule type" value="Transcribed_RNA"/>
</dbReference>
<protein>
    <recommendedName>
        <fullName evidence="4">Signal sequence receptor subunit alpha</fullName>
    </recommendedName>
</protein>
<proteinExistence type="predicted"/>
<dbReference type="AlphaFoldDB" id="A0A7S2REY7"/>
<evidence type="ECO:0000256" key="1">
    <source>
        <dbReference type="SAM" id="Phobius"/>
    </source>
</evidence>
<gene>
    <name evidence="3" type="ORF">QSP1433_LOCUS2325</name>
</gene>
<evidence type="ECO:0000313" key="3">
    <source>
        <dbReference type="EMBL" id="CAD9668145.1"/>
    </source>
</evidence>
<feature type="transmembrane region" description="Helical" evidence="1">
    <location>
        <begin position="212"/>
        <end position="235"/>
    </location>
</feature>
<keyword evidence="1" id="KW-1133">Transmembrane helix</keyword>
<keyword evidence="2" id="KW-0732">Signal</keyword>
<accession>A0A7S2REY7</accession>
<sequence>MLLLKVVLVRLLIFGGGVFGRDSGEDKGSVFISELEANSPGDNVPFEEDGYRDNSVSTSALDKDNLNVEQLGFSKNPFVVVNYFLVNDRMQVDLKGASIIKLEIGNRISVVCGVSNRADVAINVTEIRVLAMPILYNNERLPYDIPHKWYGVVVEPNNEVSLLYDLLIPENRAGMQARVSLEILYRDSASQYKDVFVNRTIEFNHRDISDEVWKLAFSFCVIIGTLLIVLASWIITSRRITSRKTETSSDWTDTKRVKTGRSSRH</sequence>
<feature type="chain" id="PRO_5031158759" description="Signal sequence receptor subunit alpha" evidence="2">
    <location>
        <begin position="21"/>
        <end position="265"/>
    </location>
</feature>
<organism evidence="3">
    <name type="scientific">Mucochytrium quahogii</name>
    <dbReference type="NCBI Taxonomy" id="96639"/>
    <lineage>
        <taxon>Eukaryota</taxon>
        <taxon>Sar</taxon>
        <taxon>Stramenopiles</taxon>
        <taxon>Bigyra</taxon>
        <taxon>Labyrinthulomycetes</taxon>
        <taxon>Thraustochytrida</taxon>
        <taxon>Thraustochytriidae</taxon>
        <taxon>Mucochytrium</taxon>
    </lineage>
</organism>
<name>A0A7S2REY7_9STRA</name>
<evidence type="ECO:0000256" key="2">
    <source>
        <dbReference type="SAM" id="SignalP"/>
    </source>
</evidence>
<keyword evidence="1" id="KW-0812">Transmembrane</keyword>
<reference evidence="3" key="1">
    <citation type="submission" date="2021-01" db="EMBL/GenBank/DDBJ databases">
        <authorList>
            <person name="Corre E."/>
            <person name="Pelletier E."/>
            <person name="Niang G."/>
            <person name="Scheremetjew M."/>
            <person name="Finn R."/>
            <person name="Kale V."/>
            <person name="Holt S."/>
            <person name="Cochrane G."/>
            <person name="Meng A."/>
            <person name="Brown T."/>
            <person name="Cohen L."/>
        </authorList>
    </citation>
    <scope>NUCLEOTIDE SEQUENCE</scope>
    <source>
        <strain evidence="3">NY070348D</strain>
    </source>
</reference>